<feature type="region of interest" description="Disordered" evidence="5">
    <location>
        <begin position="122"/>
        <end position="145"/>
    </location>
</feature>
<feature type="region of interest" description="Disordered" evidence="5">
    <location>
        <begin position="1"/>
        <end position="110"/>
    </location>
</feature>
<keyword evidence="2 4" id="KW-0863">Zinc-finger</keyword>
<keyword evidence="3" id="KW-0862">Zinc</keyword>
<evidence type="ECO:0000313" key="7">
    <source>
        <dbReference type="EMBL" id="GMH92069.1"/>
    </source>
</evidence>
<evidence type="ECO:0000256" key="1">
    <source>
        <dbReference type="ARBA" id="ARBA00022723"/>
    </source>
</evidence>
<proteinExistence type="predicted"/>
<feature type="compositionally biased region" description="Low complexity" evidence="5">
    <location>
        <begin position="79"/>
        <end position="91"/>
    </location>
</feature>
<dbReference type="PROSITE" id="PS51999">
    <property type="entry name" value="ZF_GRF"/>
    <property type="match status" value="1"/>
</dbReference>
<feature type="compositionally biased region" description="Low complexity" evidence="5">
    <location>
        <begin position="62"/>
        <end position="72"/>
    </location>
</feature>
<evidence type="ECO:0000256" key="5">
    <source>
        <dbReference type="SAM" id="MobiDB-lite"/>
    </source>
</evidence>
<evidence type="ECO:0000256" key="3">
    <source>
        <dbReference type="ARBA" id="ARBA00022833"/>
    </source>
</evidence>
<keyword evidence="1" id="KW-0479">Metal-binding</keyword>
<dbReference type="GO" id="GO:0008270">
    <property type="term" value="F:zinc ion binding"/>
    <property type="evidence" value="ECO:0007669"/>
    <property type="project" value="UniProtKB-KW"/>
</dbReference>
<feature type="compositionally biased region" description="Low complexity" evidence="5">
    <location>
        <begin position="7"/>
        <end position="16"/>
    </location>
</feature>
<feature type="compositionally biased region" description="Basic and acidic residues" evidence="5">
    <location>
        <begin position="226"/>
        <end position="243"/>
    </location>
</feature>
<dbReference type="PANTHER" id="PTHR33680:SF1">
    <property type="entry name" value="OS05G0489500 PROTEIN"/>
    <property type="match status" value="1"/>
</dbReference>
<feature type="region of interest" description="Disordered" evidence="5">
    <location>
        <begin position="217"/>
        <end position="243"/>
    </location>
</feature>
<evidence type="ECO:0000256" key="2">
    <source>
        <dbReference type="ARBA" id="ARBA00022771"/>
    </source>
</evidence>
<name>A0A9W7BJX5_9STRA</name>
<accession>A0A9W7BJX5</accession>
<evidence type="ECO:0000259" key="6">
    <source>
        <dbReference type="PROSITE" id="PS51999"/>
    </source>
</evidence>
<reference evidence="8" key="1">
    <citation type="journal article" date="2023" name="Commun. Biol.">
        <title>Genome analysis of Parmales, the sister group of diatoms, reveals the evolutionary specialization of diatoms from phago-mixotrophs to photoautotrophs.</title>
        <authorList>
            <person name="Ban H."/>
            <person name="Sato S."/>
            <person name="Yoshikawa S."/>
            <person name="Yamada K."/>
            <person name="Nakamura Y."/>
            <person name="Ichinomiya M."/>
            <person name="Sato N."/>
            <person name="Blanc-Mathieu R."/>
            <person name="Endo H."/>
            <person name="Kuwata A."/>
            <person name="Ogata H."/>
        </authorList>
    </citation>
    <scope>NUCLEOTIDE SEQUENCE [LARGE SCALE GENOMIC DNA]</scope>
    <source>
        <strain evidence="8">NIES 3699</strain>
    </source>
</reference>
<sequence>MSKKAKAAVLSLLADDSSSDDDDYQSRRAHAARQKQLDRAKATVDTSLTKKTNEVPPPSPPSSRTSSANSTPLNSPGNSQTQTQSESQSQSMLPPPRSYKSKSTYSNPALPKFNAEAARAFEKGSRLRTSKPSSPSLDVHGLPPEAYAPPRSPLCKCGLFSKRCRVKKQNHNHGRYFYGCDNDMDSRCRFFEWAEAWDKKVWEEECEGGRVREEGGVTTSYGKTLKSPEKKGKGEDNGERAAPERHGYNVGYWREFIFNFSLRMRGKGKGVVDLRSEDGVVRWSEVIGEDVVIFEGGVLGEVEGFFSCVNKDGVWGRELNSKSLDGLIKELGVEALAPQMAKLMAEAVGRGRGLRVERTPKGEVFLKLTFEQLEGDEAKIQLVKQNNEAGRWSCGSETWEMLRAHFGGRGEIEDNDWVIGTGVNLLIEAFKMNEEIAAEEMQALEFREGGGGGSDGSGNGVDAEEIVPETQFDESNEDLLILEGVGSRSRVSEFRSPKKKKVRTELETEMEKEAEARVEADERVVEAKSIHVEEKKKSKKRLFERVCGGGGGRPTPIVKVRTSSRRGAVILGKRKL</sequence>
<gene>
    <name evidence="7" type="ORF">TrVE_jg2786</name>
</gene>
<dbReference type="InterPro" id="IPR010666">
    <property type="entry name" value="Znf_GRF"/>
</dbReference>
<dbReference type="Pfam" id="PF06839">
    <property type="entry name" value="Zn_ribbon_GRF"/>
    <property type="match status" value="1"/>
</dbReference>
<evidence type="ECO:0000256" key="4">
    <source>
        <dbReference type="PROSITE-ProRule" id="PRU01343"/>
    </source>
</evidence>
<dbReference type="AlphaFoldDB" id="A0A9W7BJX5"/>
<evidence type="ECO:0000313" key="8">
    <source>
        <dbReference type="Proteomes" id="UP001165160"/>
    </source>
</evidence>
<dbReference type="EMBL" id="BRXX01000123">
    <property type="protein sequence ID" value="GMH92069.1"/>
    <property type="molecule type" value="Genomic_DNA"/>
</dbReference>
<dbReference type="PANTHER" id="PTHR33680">
    <property type="entry name" value="OS07G0190500 PROTEIN"/>
    <property type="match status" value="1"/>
</dbReference>
<protein>
    <recommendedName>
        <fullName evidence="6">GRF-type domain-containing protein</fullName>
    </recommendedName>
</protein>
<dbReference type="Proteomes" id="UP001165160">
    <property type="component" value="Unassembled WGS sequence"/>
</dbReference>
<feature type="domain" description="GRF-type" evidence="6">
    <location>
        <begin position="155"/>
        <end position="197"/>
    </location>
</feature>
<comment type="caution">
    <text evidence="7">The sequence shown here is derived from an EMBL/GenBank/DDBJ whole genome shotgun (WGS) entry which is preliminary data.</text>
</comment>
<keyword evidence="8" id="KW-1185">Reference proteome</keyword>
<organism evidence="7 8">
    <name type="scientific">Triparma verrucosa</name>
    <dbReference type="NCBI Taxonomy" id="1606542"/>
    <lineage>
        <taxon>Eukaryota</taxon>
        <taxon>Sar</taxon>
        <taxon>Stramenopiles</taxon>
        <taxon>Ochrophyta</taxon>
        <taxon>Bolidophyceae</taxon>
        <taxon>Parmales</taxon>
        <taxon>Triparmaceae</taxon>
        <taxon>Triparma</taxon>
    </lineage>
</organism>